<evidence type="ECO:0000313" key="10">
    <source>
        <dbReference type="RefSeq" id="XP_018011363.2"/>
    </source>
</evidence>
<evidence type="ECO:0000256" key="4">
    <source>
        <dbReference type="ARBA" id="ARBA00023157"/>
    </source>
</evidence>
<dbReference type="GeneID" id="108668631"/>
<evidence type="ECO:0000256" key="1">
    <source>
        <dbReference type="ARBA" id="ARBA00022614"/>
    </source>
</evidence>
<feature type="transmembrane region" description="Helical" evidence="7">
    <location>
        <begin position="801"/>
        <end position="822"/>
    </location>
</feature>
<proteinExistence type="predicted"/>
<keyword evidence="7" id="KW-1133">Transmembrane helix</keyword>
<keyword evidence="2" id="KW-0732">Signal</keyword>
<feature type="domain" description="Ig-like" evidence="8">
    <location>
        <begin position="681"/>
        <end position="783"/>
    </location>
</feature>
<feature type="region of interest" description="Disordered" evidence="6">
    <location>
        <begin position="892"/>
        <end position="917"/>
    </location>
</feature>
<dbReference type="PROSITE" id="PS50835">
    <property type="entry name" value="IG_LIKE"/>
    <property type="match status" value="1"/>
</dbReference>
<dbReference type="PANTHER" id="PTHR24366:SF140">
    <property type="entry name" value="IP22191P"/>
    <property type="match status" value="1"/>
</dbReference>
<evidence type="ECO:0000256" key="6">
    <source>
        <dbReference type="SAM" id="MobiDB-lite"/>
    </source>
</evidence>
<dbReference type="InterPro" id="IPR013783">
    <property type="entry name" value="Ig-like_fold"/>
</dbReference>
<dbReference type="InterPro" id="IPR003598">
    <property type="entry name" value="Ig_sub2"/>
</dbReference>
<dbReference type="PANTHER" id="PTHR24366">
    <property type="entry name" value="IG(IMMUNOGLOBULIN) AND LRR(LEUCINE RICH REPEAT) DOMAINS"/>
    <property type="match status" value="1"/>
</dbReference>
<dbReference type="InterPro" id="IPR032675">
    <property type="entry name" value="LRR_dom_sf"/>
</dbReference>
<dbReference type="OrthoDB" id="643377at2759"/>
<sequence>MSSRTSTSPAAIWKSLKIPRPLCCCWTEARGSFEDLEAVDGTQPSQRNVISRPCSIFHKELQQLPASECGVDYPNCGCFCGNGSSSQLKWHWEAPVLIKATPIINATSLCPDWHFSLRSFSFCREEKEEQKLVIREKDNRPASSPSKIVYCYDVLFPSSKISSTKRIEAIERLDHEKTFRCNFSSNLIEMESVARESRPSNSNTRHQLQLQFSQSSTVASSNQVEYTSNTCIDEPATLDENPFHNNSKRQNGFLSSAIITFKLIFCALVQFIAEKTENLSDHFPSIESYSKFKHFITVNIFSKFFFAKTQGIDFFYHNPEIKSNSKVSSKIHKDSVSNFKVVPRCPNFKVVPRYQGMVATNKRITHGPNLGQDRLQSRVRSSITESSTNFQLEDHYQKTVQSFNVLYKQRAESQKQEMLLKGHFWRILFSLMVVLSLSTSVLACPSACVCKWKGGKETVECVNKGLASLPIGLNTETQVLDFTGNSLGILSREKFKIMGLINLQRIYVSRCKLVQLDDAAFRGLSNLVELDLSHNELNMVPAAALEHTAALMRLLLSHNPITQIRDGAFSKLQSLMSLEMTGCALQVLESRAFQGLDKLEWLKLDDNLLTSVPETMLLPKMLHGVDLHNNPWNCDCKLQHLRSWLVKYNVPSSIEPKCSTPPRLESQIIKHVFPEDFACPPEIRPTSLFLDVQEGKNVSFACHVVAEPSADIDWRFNGYPLQNSSFIYDDTTSFYIYEDREIKEETVSYLRIEMVTVAHSGIFQCAAENLAGKMISNFTLRVSVPPTLLVPKDFIEDNFKYIGFALVGLVVLVFVLCCILLCKCCRRKSRNHLHNNLDASTSTKTEKVKVQTGAAISAMPKYIQMGTPTPKSNGIANIGAPISVIGASPYRSTPPGAPHPNPDIISDSSVEERTKPKKKVSIMGVEEVDPNGVITTRRLNDIVEEYEENFSASYDQNIPNLNEYDPSQEGMNPYSNISSCRIISNTNPYPLIDLPSNDMRCSNMPMQSRCYEVETCPSASYPLPKDDAWLEINGNRSMDANNLKGNHCAPAYATLRRSAKASAIPRSHLLHDSKCSSEEYPMHVSQSPYQSAGGRFTPGYGVIVEKYQSNGTTPTTASTSLTDCDCCSGQKMCDASDTSGRISGDGCSFDNLLGPCARVGSSSNCCFVETNGQVFDNSLPENYTALSSNPVVGDPVFFGSPGPLPPEGYRDSDCSNNEFVKDNNSTPWDNMPLSPSTRILYSPEEGFSNVLSNSSSSENKACIKQKTGMSNHEVLPPATQV</sequence>
<dbReference type="FunFam" id="3.80.10.10:FF:000082">
    <property type="entry name" value="Leucine-rich repeat-containing 24"/>
    <property type="match status" value="1"/>
</dbReference>
<evidence type="ECO:0000259" key="8">
    <source>
        <dbReference type="PROSITE" id="PS50835"/>
    </source>
</evidence>
<dbReference type="InterPro" id="IPR003599">
    <property type="entry name" value="Ig_sub"/>
</dbReference>
<dbReference type="InterPro" id="IPR003591">
    <property type="entry name" value="Leu-rich_rpt_typical-subtyp"/>
</dbReference>
<dbReference type="PROSITE" id="PS51450">
    <property type="entry name" value="LRR"/>
    <property type="match status" value="1"/>
</dbReference>
<dbReference type="InterPro" id="IPR001611">
    <property type="entry name" value="Leu-rich_rpt"/>
</dbReference>
<keyword evidence="9" id="KW-1185">Reference proteome</keyword>
<dbReference type="SMART" id="SM00408">
    <property type="entry name" value="IGc2"/>
    <property type="match status" value="1"/>
</dbReference>
<organism evidence="9 10">
    <name type="scientific">Hyalella azteca</name>
    <name type="common">Amphipod</name>
    <dbReference type="NCBI Taxonomy" id="294128"/>
    <lineage>
        <taxon>Eukaryota</taxon>
        <taxon>Metazoa</taxon>
        <taxon>Ecdysozoa</taxon>
        <taxon>Arthropoda</taxon>
        <taxon>Crustacea</taxon>
        <taxon>Multicrustacea</taxon>
        <taxon>Malacostraca</taxon>
        <taxon>Eumalacostraca</taxon>
        <taxon>Peracarida</taxon>
        <taxon>Amphipoda</taxon>
        <taxon>Senticaudata</taxon>
        <taxon>Talitrida</taxon>
        <taxon>Talitroidea</taxon>
        <taxon>Hyalellidae</taxon>
        <taxon>Hyalella</taxon>
    </lineage>
</organism>
<dbReference type="InterPro" id="IPR013098">
    <property type="entry name" value="Ig_I-set"/>
</dbReference>
<dbReference type="Gene3D" id="3.80.10.10">
    <property type="entry name" value="Ribonuclease Inhibitor"/>
    <property type="match status" value="2"/>
</dbReference>
<dbReference type="SMART" id="SM00082">
    <property type="entry name" value="LRRCT"/>
    <property type="match status" value="1"/>
</dbReference>
<keyword evidence="7" id="KW-0472">Membrane</keyword>
<dbReference type="Pfam" id="PF07679">
    <property type="entry name" value="I-set"/>
    <property type="match status" value="1"/>
</dbReference>
<reference evidence="10" key="1">
    <citation type="submission" date="2025-08" db="UniProtKB">
        <authorList>
            <consortium name="RefSeq"/>
        </authorList>
    </citation>
    <scope>IDENTIFICATION</scope>
    <source>
        <tissue evidence="10">Whole organism</tissue>
    </source>
</reference>
<evidence type="ECO:0000256" key="3">
    <source>
        <dbReference type="ARBA" id="ARBA00022737"/>
    </source>
</evidence>
<keyword evidence="7" id="KW-0812">Transmembrane</keyword>
<dbReference type="InterPro" id="IPR000483">
    <property type="entry name" value="Cys-rich_flank_reg_C"/>
</dbReference>
<evidence type="ECO:0000313" key="9">
    <source>
        <dbReference type="Proteomes" id="UP000694843"/>
    </source>
</evidence>
<dbReference type="Gene3D" id="2.60.40.10">
    <property type="entry name" value="Immunoglobulins"/>
    <property type="match status" value="1"/>
</dbReference>
<accession>A0A8B7NCP1</accession>
<dbReference type="RefSeq" id="XP_018011363.2">
    <property type="nucleotide sequence ID" value="XM_018155874.2"/>
</dbReference>
<dbReference type="SUPFAM" id="SSF48726">
    <property type="entry name" value="Immunoglobulin"/>
    <property type="match status" value="1"/>
</dbReference>
<keyword evidence="5" id="KW-0325">Glycoprotein</keyword>
<dbReference type="InterPro" id="IPR036179">
    <property type="entry name" value="Ig-like_dom_sf"/>
</dbReference>
<dbReference type="Pfam" id="PF13855">
    <property type="entry name" value="LRR_8"/>
    <property type="match status" value="1"/>
</dbReference>
<name>A0A8B7NCP1_HYAAZ</name>
<keyword evidence="1" id="KW-0433">Leucine-rich repeat</keyword>
<keyword evidence="4" id="KW-1015">Disulfide bond</keyword>
<keyword evidence="3" id="KW-0677">Repeat</keyword>
<protein>
    <submittedName>
        <fullName evidence="10">Uncharacterized protein LOC108668631</fullName>
    </submittedName>
</protein>
<gene>
    <name evidence="10" type="primary">LOC108668631</name>
</gene>
<evidence type="ECO:0000256" key="2">
    <source>
        <dbReference type="ARBA" id="ARBA00022729"/>
    </source>
</evidence>
<evidence type="ECO:0000256" key="7">
    <source>
        <dbReference type="SAM" id="Phobius"/>
    </source>
</evidence>
<dbReference type="InterPro" id="IPR007110">
    <property type="entry name" value="Ig-like_dom"/>
</dbReference>
<evidence type="ECO:0000256" key="5">
    <source>
        <dbReference type="ARBA" id="ARBA00023180"/>
    </source>
</evidence>
<dbReference type="Proteomes" id="UP000694843">
    <property type="component" value="Unplaced"/>
</dbReference>
<dbReference type="SMART" id="SM00369">
    <property type="entry name" value="LRR_TYP"/>
    <property type="match status" value="5"/>
</dbReference>
<dbReference type="KEGG" id="hazt:108668631"/>
<dbReference type="SMART" id="SM00409">
    <property type="entry name" value="IG"/>
    <property type="match status" value="1"/>
</dbReference>
<dbReference type="SUPFAM" id="SSF52058">
    <property type="entry name" value="L domain-like"/>
    <property type="match status" value="1"/>
</dbReference>